<evidence type="ECO:0000313" key="2">
    <source>
        <dbReference type="EMBL" id="RVQ66094.1"/>
    </source>
</evidence>
<dbReference type="AlphaFoldDB" id="A0A437GW38"/>
<dbReference type="InterPro" id="IPR037049">
    <property type="entry name" value="DUF1214_C_sf"/>
</dbReference>
<name>A0A437GW38_9SPHN</name>
<dbReference type="PANTHER" id="PTHR36509">
    <property type="entry name" value="BLL3101 PROTEIN"/>
    <property type="match status" value="1"/>
</dbReference>
<dbReference type="Gene3D" id="2.60.120.600">
    <property type="entry name" value="Domain of unknown function DUF1214, C-terminal domain"/>
    <property type="match status" value="1"/>
</dbReference>
<feature type="non-terminal residue" evidence="2">
    <location>
        <position position="228"/>
    </location>
</feature>
<feature type="domain" description="DUF1214" evidence="1">
    <location>
        <begin position="97"/>
        <end position="187"/>
    </location>
</feature>
<evidence type="ECO:0000313" key="3">
    <source>
        <dbReference type="Proteomes" id="UP000283003"/>
    </source>
</evidence>
<dbReference type="OrthoDB" id="9777345at2"/>
<accession>A0A437GW38</accession>
<proteinExistence type="predicted"/>
<dbReference type="SUPFAM" id="SSF160935">
    <property type="entry name" value="VPA0735-like"/>
    <property type="match status" value="1"/>
</dbReference>
<keyword evidence="3" id="KW-1185">Reference proteome</keyword>
<reference evidence="2 3" key="1">
    <citation type="submission" date="2018-12" db="EMBL/GenBank/DDBJ databases">
        <title>Croceicoccus ponticola sp. nov., a lipolytic bacterium isolated from seawater.</title>
        <authorList>
            <person name="Yoon J.-H."/>
        </authorList>
    </citation>
    <scope>NUCLEOTIDE SEQUENCE [LARGE SCALE GENOMIC DNA]</scope>
    <source>
        <strain evidence="2 3">GM-16</strain>
    </source>
</reference>
<dbReference type="Proteomes" id="UP000283003">
    <property type="component" value="Unassembled WGS sequence"/>
</dbReference>
<dbReference type="EMBL" id="RXOL01000005">
    <property type="protein sequence ID" value="RVQ66094.1"/>
    <property type="molecule type" value="Genomic_DNA"/>
</dbReference>
<dbReference type="Pfam" id="PF06742">
    <property type="entry name" value="DUF1214"/>
    <property type="match status" value="1"/>
</dbReference>
<comment type="caution">
    <text evidence="2">The sequence shown here is derived from an EMBL/GenBank/DDBJ whole genome shotgun (WGS) entry which is preliminary data.</text>
</comment>
<evidence type="ECO:0000259" key="1">
    <source>
        <dbReference type="Pfam" id="PF06742"/>
    </source>
</evidence>
<protein>
    <submittedName>
        <fullName evidence="2">DUF1214 domain-containing protein</fullName>
    </submittedName>
</protein>
<dbReference type="InterPro" id="IPR010621">
    <property type="entry name" value="DUF1214"/>
</dbReference>
<gene>
    <name evidence="2" type="ORF">EKN06_12150</name>
</gene>
<organism evidence="2 3">
    <name type="scientific">Croceicoccus ponticola</name>
    <dbReference type="NCBI Taxonomy" id="2217664"/>
    <lineage>
        <taxon>Bacteria</taxon>
        <taxon>Pseudomonadati</taxon>
        <taxon>Pseudomonadota</taxon>
        <taxon>Alphaproteobacteria</taxon>
        <taxon>Sphingomonadales</taxon>
        <taxon>Erythrobacteraceae</taxon>
        <taxon>Croceicoccus</taxon>
    </lineage>
</organism>
<sequence>MQGWHVNAEEREIVQSLAEIGITPDQGFRPETLSARKLSLLDEGFATGRSQVAEASLTLGTQQNGWTTNYRGPRFGTDWLLRAAVAKDQIYVAIPEEAVYPIGRVDADGRPLHGAKRYRIRFAADALPPVNAFWSITAYDDLGHMIPNPINRYSVGDRTAGLIREPDGSVVVTVASTPPAHGEGQNWWCQSDANLSPLGTEQPKICRSYAARFCHSASAAERRSLNVC</sequence>
<dbReference type="PANTHER" id="PTHR36509:SF2">
    <property type="entry name" value="BLL3101 PROTEIN"/>
    <property type="match status" value="1"/>
</dbReference>